<dbReference type="AlphaFoldDB" id="A0A1F4PPL2"/>
<sequence>MFRNYLFSLIGTTLLITTGIGQLVVTGLALAAPPNPNVVHSAPIAEVRIAETSIGLHEAYWGEQDTPIVIEAKASQPGTTLLTGLGIQLTAPIVDSAKVSDNTGVILKTIDATGLKGLRFDFSNMPVSLSENSWRKLHVYLTYIDNPSGMYPDDFHLRAVLWPTAFQGLYQYPYLTDRWWLPLLFFFQPVPDELIFEAILTEAPPQYQPTALVTTLDTPISRNIVVGRTDFDWTYTEILNETAEWEDIRVTNITIEDTLGDARDDFNALDNAELWADLDGNGSYETKVSNTEQCQDTGVLIETHIFMLATPLIVDTSVRIAFRSDLGVSTPAGDTHTIRVSQISAIGNDTASEVLATYRGTGQTMTVVASGSLVSSVDGDSPASAIVIGGISSHTALAKFKFLAFDESQLVTKLTFTMDEVTLSGSAGYTSMDNLKIIFPTKTGTASREASVGSARTTFDNLDMYVPEDSSAVVTVLGKAKKVGEEWGGTFRDTLTVGLDTTGNDTAYFSSVGEISGTELDGSDVLDQFGHAMVLYNTRVTVTNNNPGGPGIIQPGATVDLYKFKVTADTAGDVAIKKFTFRIFISDSSTTNPSSADLGGFTFLRDGTDITNSAQITQISNDDGVTYLNSPLNVKTKGINDLENNSWYWVQVAFNNTPANGGEQVISAGVTRAYTLRAECGTGFAVMDFFGTTLLGDTTIPTIEANYLSDADADFGGVQQVITLQKGEGVQDNTDLEFVWSDYSFLPHLSTFDDDGIIETSSADWTNGYLVKNFPLSDYIYTL</sequence>
<proteinExistence type="predicted"/>
<evidence type="ECO:0000313" key="1">
    <source>
        <dbReference type="EMBL" id="OGB85598.1"/>
    </source>
</evidence>
<gene>
    <name evidence="1" type="ORF">A2994_01085</name>
</gene>
<accession>A0A1F4PPL2</accession>
<dbReference type="Proteomes" id="UP000179010">
    <property type="component" value="Unassembled WGS sequence"/>
</dbReference>
<protein>
    <submittedName>
        <fullName evidence="1">Uncharacterized protein</fullName>
    </submittedName>
</protein>
<evidence type="ECO:0000313" key="2">
    <source>
        <dbReference type="Proteomes" id="UP000179010"/>
    </source>
</evidence>
<dbReference type="EMBL" id="METE01000002">
    <property type="protein sequence ID" value="OGB85598.1"/>
    <property type="molecule type" value="Genomic_DNA"/>
</dbReference>
<name>A0A1F4PPL2_UNCK3</name>
<reference evidence="1 2" key="1">
    <citation type="journal article" date="2016" name="Nat. Commun.">
        <title>Thousands of microbial genomes shed light on interconnected biogeochemical processes in an aquifer system.</title>
        <authorList>
            <person name="Anantharaman K."/>
            <person name="Brown C.T."/>
            <person name="Hug L.A."/>
            <person name="Sharon I."/>
            <person name="Castelle C.J."/>
            <person name="Probst A.J."/>
            <person name="Thomas B.C."/>
            <person name="Singh A."/>
            <person name="Wilkins M.J."/>
            <person name="Karaoz U."/>
            <person name="Brodie E.L."/>
            <person name="Williams K.H."/>
            <person name="Hubbard S.S."/>
            <person name="Banfield J.F."/>
        </authorList>
    </citation>
    <scope>NUCLEOTIDE SEQUENCE [LARGE SCALE GENOMIC DNA]</scope>
</reference>
<organism evidence="1 2">
    <name type="scientific">candidate division Kazan bacterium RIFCSPLOWO2_01_FULL_48_13</name>
    <dbReference type="NCBI Taxonomy" id="1798539"/>
    <lineage>
        <taxon>Bacteria</taxon>
        <taxon>Bacteria division Kazan-3B-28</taxon>
    </lineage>
</organism>
<comment type="caution">
    <text evidence="1">The sequence shown here is derived from an EMBL/GenBank/DDBJ whole genome shotgun (WGS) entry which is preliminary data.</text>
</comment>